<reference evidence="2 3" key="1">
    <citation type="submission" date="2017-01" db="EMBL/GenBank/DDBJ databases">
        <title>The cable genome- insights into the physiology and evolution of filamentous bacteria capable of sulfide oxidation via long distance electron transfer.</title>
        <authorList>
            <person name="Schreiber L."/>
            <person name="Bjerg J.T."/>
            <person name="Boggild A."/>
            <person name="Van De Vossenberg J."/>
            <person name="Meysman F."/>
            <person name="Nielsen L.P."/>
            <person name="Schramm A."/>
            <person name="Kjeldsen K.U."/>
        </authorList>
    </citation>
    <scope>NUCLEOTIDE SEQUENCE [LARGE SCALE GENOMIC DNA]</scope>
    <source>
        <strain evidence="2">A2</strain>
    </source>
</reference>
<accession>A0A3S3RNA2</accession>
<organism evidence="2 3">
    <name type="scientific">Candidatus Electrothrix marina</name>
    <dbReference type="NCBI Taxonomy" id="1859130"/>
    <lineage>
        <taxon>Bacteria</taxon>
        <taxon>Pseudomonadati</taxon>
        <taxon>Thermodesulfobacteriota</taxon>
        <taxon>Desulfobulbia</taxon>
        <taxon>Desulfobulbales</taxon>
        <taxon>Desulfobulbaceae</taxon>
        <taxon>Candidatus Electrothrix</taxon>
    </lineage>
</organism>
<keyword evidence="1" id="KW-1133">Transmembrane helix</keyword>
<dbReference type="AlphaFoldDB" id="A0A3S3RNA2"/>
<protein>
    <submittedName>
        <fullName evidence="2">Inner membrane protein CreD</fullName>
    </submittedName>
</protein>
<sequence length="45" mass="4898">CFAIGRLCLLMGALGLFAVLTTVMYITRKVDWYSTGSSETPPEKG</sequence>
<feature type="non-terminal residue" evidence="2">
    <location>
        <position position="1"/>
    </location>
</feature>
<proteinExistence type="predicted"/>
<dbReference type="InterPro" id="IPR010364">
    <property type="entry name" value="Uncharacterised_IM_CreD"/>
</dbReference>
<name>A0A3S3RNA2_9BACT</name>
<comment type="caution">
    <text evidence="2">The sequence shown here is derived from an EMBL/GenBank/DDBJ whole genome shotgun (WGS) entry which is preliminary data.</text>
</comment>
<gene>
    <name evidence="2" type="ORF">VT99_13572</name>
</gene>
<dbReference type="Pfam" id="PF06123">
    <property type="entry name" value="CreD"/>
    <property type="match status" value="1"/>
</dbReference>
<keyword evidence="1" id="KW-0812">Transmembrane</keyword>
<evidence type="ECO:0000256" key="1">
    <source>
        <dbReference type="SAM" id="Phobius"/>
    </source>
</evidence>
<dbReference type="Proteomes" id="UP000286862">
    <property type="component" value="Unassembled WGS sequence"/>
</dbReference>
<evidence type="ECO:0000313" key="3">
    <source>
        <dbReference type="Proteomes" id="UP000286862"/>
    </source>
</evidence>
<evidence type="ECO:0000313" key="2">
    <source>
        <dbReference type="EMBL" id="RWX43852.1"/>
    </source>
</evidence>
<feature type="transmembrane region" description="Helical" evidence="1">
    <location>
        <begin position="7"/>
        <end position="27"/>
    </location>
</feature>
<keyword evidence="1" id="KW-0472">Membrane</keyword>
<dbReference type="EMBL" id="MTKQ01000357">
    <property type="protein sequence ID" value="RWX43852.1"/>
    <property type="molecule type" value="Genomic_DNA"/>
</dbReference>